<reference evidence="2 3" key="1">
    <citation type="journal article" date="2019" name="Int. J. Syst. Evol. Microbiol.">
        <title>The Global Catalogue of Microorganisms (GCM) 10K type strain sequencing project: providing services to taxonomists for standard genome sequencing and annotation.</title>
        <authorList>
            <consortium name="The Broad Institute Genomics Platform"/>
            <consortium name="The Broad Institute Genome Sequencing Center for Infectious Disease"/>
            <person name="Wu L."/>
            <person name="Ma J."/>
        </authorList>
    </citation>
    <scope>NUCLEOTIDE SEQUENCE [LARGE SCALE GENOMIC DNA]</scope>
    <source>
        <strain evidence="2 3">LMG 29247</strain>
    </source>
</reference>
<accession>A0ABD5SUC9</accession>
<feature type="transmembrane region" description="Helical" evidence="1">
    <location>
        <begin position="121"/>
        <end position="145"/>
    </location>
</feature>
<feature type="transmembrane region" description="Helical" evidence="1">
    <location>
        <begin position="151"/>
        <end position="169"/>
    </location>
</feature>
<feature type="transmembrane region" description="Helical" evidence="1">
    <location>
        <begin position="37"/>
        <end position="55"/>
    </location>
</feature>
<dbReference type="Pfam" id="PF24363">
    <property type="entry name" value="DUF7519"/>
    <property type="match status" value="1"/>
</dbReference>
<dbReference type="RefSeq" id="WP_273739788.1">
    <property type="nucleotide sequence ID" value="NZ_JAQIVI010000297.1"/>
</dbReference>
<keyword evidence="1" id="KW-0472">Membrane</keyword>
<keyword evidence="1" id="KW-1133">Transmembrane helix</keyword>
<dbReference type="AlphaFoldDB" id="A0ABD5SUC9"/>
<proteinExistence type="predicted"/>
<name>A0ABD5SUC9_9EURY</name>
<sequence length="177" mass="17442">MSATNPTPPDGSPALLSSWLAVCLAGIAWSVTVPWSGHGLAIASVGWLLLGLALLVGDRLVLTIGGAGLVLGTFVAAGDGAGVLATLVGTTASVLAWDVGQHAISIGRQLGRAATTVRAELTHVLASVTTGTVIVVLAGAASVLVTGTQPLVAVTLLLLGGGLVAVVFGPRELLSIE</sequence>
<organism evidence="2 3">
    <name type="scientific">Natrinema soli</name>
    <dbReference type="NCBI Taxonomy" id="1930624"/>
    <lineage>
        <taxon>Archaea</taxon>
        <taxon>Methanobacteriati</taxon>
        <taxon>Methanobacteriota</taxon>
        <taxon>Stenosarchaea group</taxon>
        <taxon>Halobacteria</taxon>
        <taxon>Halobacteriales</taxon>
        <taxon>Natrialbaceae</taxon>
        <taxon>Natrinema</taxon>
    </lineage>
</organism>
<protein>
    <submittedName>
        <fullName evidence="2">Uncharacterized protein</fullName>
    </submittedName>
</protein>
<dbReference type="Proteomes" id="UP001596383">
    <property type="component" value="Unassembled WGS sequence"/>
</dbReference>
<gene>
    <name evidence="2" type="ORF">ACFQE6_18200</name>
</gene>
<comment type="caution">
    <text evidence="2">The sequence shown here is derived from an EMBL/GenBank/DDBJ whole genome shotgun (WGS) entry which is preliminary data.</text>
</comment>
<feature type="transmembrane region" description="Helical" evidence="1">
    <location>
        <begin position="83"/>
        <end position="100"/>
    </location>
</feature>
<dbReference type="EMBL" id="JBHSWV010000297">
    <property type="protein sequence ID" value="MFC6766841.1"/>
    <property type="molecule type" value="Genomic_DNA"/>
</dbReference>
<keyword evidence="3" id="KW-1185">Reference proteome</keyword>
<dbReference type="InterPro" id="IPR055941">
    <property type="entry name" value="DUF7519"/>
</dbReference>
<feature type="transmembrane region" description="Helical" evidence="1">
    <location>
        <begin position="12"/>
        <end position="31"/>
    </location>
</feature>
<evidence type="ECO:0000313" key="3">
    <source>
        <dbReference type="Proteomes" id="UP001596383"/>
    </source>
</evidence>
<keyword evidence="1" id="KW-0812">Transmembrane</keyword>
<evidence type="ECO:0000256" key="1">
    <source>
        <dbReference type="SAM" id="Phobius"/>
    </source>
</evidence>
<evidence type="ECO:0000313" key="2">
    <source>
        <dbReference type="EMBL" id="MFC6766841.1"/>
    </source>
</evidence>